<dbReference type="PIRSF" id="PIRSF001549">
    <property type="entry name" value="His-tRNA_synth"/>
    <property type="match status" value="1"/>
</dbReference>
<dbReference type="Proteomes" id="UP000570514">
    <property type="component" value="Unassembled WGS sequence"/>
</dbReference>
<feature type="binding site" evidence="1">
    <location>
        <position position="111"/>
    </location>
    <ligand>
        <name>L-histidine</name>
        <dbReference type="ChEBI" id="CHEBI:57595"/>
    </ligand>
</feature>
<dbReference type="PANTHER" id="PTHR43707:SF1">
    <property type="entry name" value="HISTIDINE--TRNA LIGASE, MITOCHONDRIAL-RELATED"/>
    <property type="match status" value="1"/>
</dbReference>
<dbReference type="Pfam" id="PF13393">
    <property type="entry name" value="tRNA-synt_His"/>
    <property type="match status" value="2"/>
</dbReference>
<dbReference type="RefSeq" id="WP_167079928.1">
    <property type="nucleotide sequence ID" value="NZ_BAAADC010000001.1"/>
</dbReference>
<dbReference type="InterPro" id="IPR004516">
    <property type="entry name" value="HisRS/HisZ"/>
</dbReference>
<dbReference type="SUPFAM" id="SSF55681">
    <property type="entry name" value="Class II aaRS and biotin synthetases"/>
    <property type="match status" value="1"/>
</dbReference>
<dbReference type="GO" id="GO:0004821">
    <property type="term" value="F:histidine-tRNA ligase activity"/>
    <property type="evidence" value="ECO:0007669"/>
    <property type="project" value="TreeGrafter"/>
</dbReference>
<dbReference type="GO" id="GO:0016757">
    <property type="term" value="F:glycosyltransferase activity"/>
    <property type="evidence" value="ECO:0007669"/>
    <property type="project" value="UniProtKB-KW"/>
</dbReference>
<dbReference type="InterPro" id="IPR041715">
    <property type="entry name" value="HisRS-like_core"/>
</dbReference>
<keyword evidence="4" id="KW-1185">Reference proteome</keyword>
<gene>
    <name evidence="3" type="ORF">FHS83_000171</name>
</gene>
<feature type="binding site" evidence="1">
    <location>
        <begin position="73"/>
        <end position="75"/>
    </location>
    <ligand>
        <name>L-histidine</name>
        <dbReference type="ChEBI" id="CHEBI:57595"/>
    </ligand>
</feature>
<organism evidence="3 4">
    <name type="scientific">Rhizomicrobium palustre</name>
    <dbReference type="NCBI Taxonomy" id="189966"/>
    <lineage>
        <taxon>Bacteria</taxon>
        <taxon>Pseudomonadati</taxon>
        <taxon>Pseudomonadota</taxon>
        <taxon>Alphaproteobacteria</taxon>
        <taxon>Micropepsales</taxon>
        <taxon>Micropepsaceae</taxon>
        <taxon>Rhizomicrobium</taxon>
    </lineage>
</organism>
<evidence type="ECO:0000256" key="1">
    <source>
        <dbReference type="PIRSR" id="PIRSR001549-1"/>
    </source>
</evidence>
<dbReference type="PANTHER" id="PTHR43707">
    <property type="entry name" value="HISTIDYL-TRNA SYNTHETASE"/>
    <property type="match status" value="1"/>
</dbReference>
<feature type="binding site" evidence="1">
    <location>
        <position position="320"/>
    </location>
    <ligand>
        <name>L-histidine</name>
        <dbReference type="ChEBI" id="CHEBI:57595"/>
    </ligand>
</feature>
<evidence type="ECO:0000313" key="3">
    <source>
        <dbReference type="EMBL" id="NIK86853.1"/>
    </source>
</evidence>
<evidence type="ECO:0000259" key="2">
    <source>
        <dbReference type="Pfam" id="PF13393"/>
    </source>
</evidence>
<keyword evidence="3" id="KW-0328">Glycosyltransferase</keyword>
<dbReference type="Gene3D" id="3.30.930.10">
    <property type="entry name" value="Bira Bifunctional Protein, Domain 2"/>
    <property type="match status" value="1"/>
</dbReference>
<feature type="binding site" evidence="1">
    <location>
        <position position="101"/>
    </location>
    <ligand>
        <name>L-histidine</name>
        <dbReference type="ChEBI" id="CHEBI:57595"/>
    </ligand>
</feature>
<keyword evidence="3" id="KW-0808">Transferase</keyword>
<comment type="caution">
    <text evidence="3">The sequence shown here is derived from an EMBL/GenBank/DDBJ whole genome shotgun (WGS) entry which is preliminary data.</text>
</comment>
<evidence type="ECO:0000313" key="4">
    <source>
        <dbReference type="Proteomes" id="UP000570514"/>
    </source>
</evidence>
<feature type="domain" description="Class II Histidinyl-tRNA synthetase (HisRS)-like catalytic core" evidence="2">
    <location>
        <begin position="249"/>
        <end position="370"/>
    </location>
</feature>
<sequence length="377" mass="41106">MPSFPTYGPDEIAALDGVANAVLGVFGAKGYTRHEPAILQPAHLFVDRSGEDIRRRTFELTDPSGQELCLRPDLTIPTCKWQVESGNPYPARLCYHGPAFRHQPGAGQFWQAGAELLGLPDRAAGDAEMMGLAAEAVRAGGVNNFSMIVGDLGLFNTLIDALDVPAQWRGRLKRHVWRTGYFEKLLARMVAGEGSDAERTVDKLAGLKLMELKPTIENMIDAAGDAPLGGRTRDEIIERLTLQACEGESVRLDADVADLISEFLKVSGPCEEALERLRALTKPVAVKMLKPLSAMADRLHALKSMDIDPARVRFVAHFGRNLEYYTGFVFEFWTHSGEVAGGGRYDTLMETLGAPRGTTAVGCAIRTERLIAARAAQ</sequence>
<reference evidence="3 4" key="1">
    <citation type="submission" date="2020-03" db="EMBL/GenBank/DDBJ databases">
        <title>Genomic Encyclopedia of Type Strains, Phase IV (KMG-IV): sequencing the most valuable type-strain genomes for metagenomic binning, comparative biology and taxonomic classification.</title>
        <authorList>
            <person name="Goeker M."/>
        </authorList>
    </citation>
    <scope>NUCLEOTIDE SEQUENCE [LARGE SCALE GENOMIC DNA]</scope>
    <source>
        <strain evidence="3 4">DSM 19867</strain>
    </source>
</reference>
<accession>A0A846MU16</accession>
<dbReference type="InterPro" id="IPR045864">
    <property type="entry name" value="aa-tRNA-synth_II/BPL/LPL"/>
</dbReference>
<name>A0A846MU16_9PROT</name>
<feature type="domain" description="Class II Histidinyl-tRNA synthetase (HisRS)-like catalytic core" evidence="2">
    <location>
        <begin position="8"/>
        <end position="191"/>
    </location>
</feature>
<protein>
    <submittedName>
        <fullName evidence="3">ATP phosphoribosyltransferase regulatory subunit</fullName>
    </submittedName>
</protein>
<feature type="binding site" evidence="1">
    <location>
        <begin position="324"/>
        <end position="325"/>
    </location>
    <ligand>
        <name>L-histidine</name>
        <dbReference type="ChEBI" id="CHEBI:57595"/>
    </ligand>
</feature>
<dbReference type="AlphaFoldDB" id="A0A846MU16"/>
<proteinExistence type="predicted"/>
<dbReference type="GO" id="GO:0005737">
    <property type="term" value="C:cytoplasm"/>
    <property type="evidence" value="ECO:0007669"/>
    <property type="project" value="InterPro"/>
</dbReference>
<feature type="binding site" evidence="1">
    <location>
        <position position="115"/>
    </location>
    <ligand>
        <name>L-histidine</name>
        <dbReference type="ChEBI" id="CHEBI:57595"/>
    </ligand>
</feature>
<dbReference type="GO" id="GO:0006427">
    <property type="term" value="P:histidyl-tRNA aminoacylation"/>
    <property type="evidence" value="ECO:0007669"/>
    <property type="project" value="TreeGrafter"/>
</dbReference>
<dbReference type="EMBL" id="JAASRM010000001">
    <property type="protein sequence ID" value="NIK86853.1"/>
    <property type="molecule type" value="Genomic_DNA"/>
</dbReference>